<dbReference type="SUPFAM" id="SSF110849">
    <property type="entry name" value="ParB/Sulfiredoxin"/>
    <property type="match status" value="1"/>
</dbReference>
<dbReference type="InterPro" id="IPR004437">
    <property type="entry name" value="ParB/RepB/Spo0J"/>
</dbReference>
<gene>
    <name evidence="10" type="ORF">SAMN02982927_01164</name>
</gene>
<accession>A0A1I2QKY2</accession>
<evidence type="ECO:0000256" key="2">
    <source>
        <dbReference type="ARBA" id="ARBA00006295"/>
    </source>
</evidence>
<dbReference type="SMART" id="SM00470">
    <property type="entry name" value="ParB"/>
    <property type="match status" value="1"/>
</dbReference>
<dbReference type="GO" id="GO:0045881">
    <property type="term" value="P:positive regulation of sporulation resulting in formation of a cellular spore"/>
    <property type="evidence" value="ECO:0007669"/>
    <property type="project" value="TreeGrafter"/>
</dbReference>
<sequence>MKNHFSKIFSHNEQEEVAATQEAEQDLEQGRVQEIEVSLITPNQYQPRSVFDEEKLHELAATIDEHGIIQPIVLRPIGDKYEIIAGERRWRAVSYLGWETIPAIIKPLDDDQSASIALIENLQREELTAIEEAMAYARLIDIHGLTQESLAVKLGRGQSTIANKLRLLKLPSSVQTAILEKKITERHARALITLRNSELQEKMLNEIISKQLNVKQTENRVKHYLENEAEEKADDAKKSKRFSLSRDSRIAVNTIRQSVHMVTDSGLDIDTHEEDMGDFYQFTIRIPKNK</sequence>
<dbReference type="InterPro" id="IPR023705">
    <property type="entry name" value="Nucleoid_occlusion_protein"/>
</dbReference>
<keyword evidence="5" id="KW-0238">DNA-binding</keyword>
<dbReference type="PANTHER" id="PTHR33375:SF8">
    <property type="entry name" value="NUCLEOID OCCLUSION PROTEIN"/>
    <property type="match status" value="1"/>
</dbReference>
<evidence type="ECO:0000256" key="6">
    <source>
        <dbReference type="ARBA" id="ARBA00023210"/>
    </source>
</evidence>
<dbReference type="FunFam" id="3.90.1530.30:FF:000001">
    <property type="entry name" value="Chromosome partitioning protein ParB"/>
    <property type="match status" value="1"/>
</dbReference>
<evidence type="ECO:0000256" key="7">
    <source>
        <dbReference type="ARBA" id="ARBA00023306"/>
    </source>
</evidence>
<keyword evidence="11" id="KW-1185">Reference proteome</keyword>
<keyword evidence="4" id="KW-0132">Cell division</keyword>
<comment type="similarity">
    <text evidence="2">Belongs to the ParB family.</text>
</comment>
<feature type="domain" description="ParB-like N-terminal" evidence="9">
    <location>
        <begin position="33"/>
        <end position="122"/>
    </location>
</feature>
<dbReference type="Gene3D" id="3.90.1530.30">
    <property type="match status" value="1"/>
</dbReference>
<dbReference type="GO" id="GO:0005694">
    <property type="term" value="C:chromosome"/>
    <property type="evidence" value="ECO:0007669"/>
    <property type="project" value="TreeGrafter"/>
</dbReference>
<organism evidence="10 11">
    <name type="scientific">Sporolactobacillus nakayamae</name>
    <dbReference type="NCBI Taxonomy" id="269670"/>
    <lineage>
        <taxon>Bacteria</taxon>
        <taxon>Bacillati</taxon>
        <taxon>Bacillota</taxon>
        <taxon>Bacilli</taxon>
        <taxon>Bacillales</taxon>
        <taxon>Sporolactobacillaceae</taxon>
        <taxon>Sporolactobacillus</taxon>
    </lineage>
</organism>
<comment type="subcellular location">
    <subcellularLocation>
        <location evidence="1">Cytoplasm</location>
        <location evidence="1">Nucleoid</location>
    </subcellularLocation>
</comment>
<evidence type="ECO:0000313" key="10">
    <source>
        <dbReference type="EMBL" id="SFG26346.1"/>
    </source>
</evidence>
<name>A0A1I2QKY2_9BACL</name>
<dbReference type="SUPFAM" id="SSF109709">
    <property type="entry name" value="KorB DNA-binding domain-like"/>
    <property type="match status" value="1"/>
</dbReference>
<evidence type="ECO:0000313" key="11">
    <source>
        <dbReference type="Proteomes" id="UP000198752"/>
    </source>
</evidence>
<evidence type="ECO:0000256" key="5">
    <source>
        <dbReference type="ARBA" id="ARBA00023125"/>
    </source>
</evidence>
<feature type="region of interest" description="Disordered" evidence="8">
    <location>
        <begin position="1"/>
        <end position="23"/>
    </location>
</feature>
<proteinExistence type="inferred from homology"/>
<dbReference type="PANTHER" id="PTHR33375">
    <property type="entry name" value="CHROMOSOME-PARTITIONING PROTEIN PARB-RELATED"/>
    <property type="match status" value="1"/>
</dbReference>
<dbReference type="Proteomes" id="UP000198752">
    <property type="component" value="Unassembled WGS sequence"/>
</dbReference>
<evidence type="ECO:0000259" key="9">
    <source>
        <dbReference type="SMART" id="SM00470"/>
    </source>
</evidence>
<dbReference type="RefSeq" id="WP_093671012.1">
    <property type="nucleotide sequence ID" value="NZ_FOOY01000007.1"/>
</dbReference>
<evidence type="ECO:0000256" key="8">
    <source>
        <dbReference type="SAM" id="MobiDB-lite"/>
    </source>
</evidence>
<protein>
    <submittedName>
        <fullName evidence="10">Chromosome partitioning protein, ParB family</fullName>
    </submittedName>
</protein>
<dbReference type="GO" id="GO:0000917">
    <property type="term" value="P:division septum assembly"/>
    <property type="evidence" value="ECO:0007669"/>
    <property type="project" value="UniProtKB-KW"/>
</dbReference>
<dbReference type="Pfam" id="PF17762">
    <property type="entry name" value="HTH_ParB"/>
    <property type="match status" value="1"/>
</dbReference>
<dbReference type="GO" id="GO:0009295">
    <property type="term" value="C:nucleoid"/>
    <property type="evidence" value="ECO:0007669"/>
    <property type="project" value="UniProtKB-SubCell"/>
</dbReference>
<dbReference type="InterPro" id="IPR041468">
    <property type="entry name" value="HTH_ParB/Spo0J"/>
</dbReference>
<dbReference type="STRING" id="269670.SAMN02982927_01164"/>
<dbReference type="InterPro" id="IPR050336">
    <property type="entry name" value="Chromosome_partition/occlusion"/>
</dbReference>
<dbReference type="InterPro" id="IPR036086">
    <property type="entry name" value="ParB/Sulfiredoxin_sf"/>
</dbReference>
<dbReference type="NCBIfam" id="TIGR00180">
    <property type="entry name" value="parB_part"/>
    <property type="match status" value="1"/>
</dbReference>
<dbReference type="InterPro" id="IPR003115">
    <property type="entry name" value="ParB_N"/>
</dbReference>
<dbReference type="GO" id="GO:0003677">
    <property type="term" value="F:DNA binding"/>
    <property type="evidence" value="ECO:0007669"/>
    <property type="project" value="UniProtKB-KW"/>
</dbReference>
<dbReference type="OrthoDB" id="9802051at2"/>
<evidence type="ECO:0000256" key="4">
    <source>
        <dbReference type="ARBA" id="ARBA00022618"/>
    </source>
</evidence>
<dbReference type="FunFam" id="1.10.10.2830:FF:000001">
    <property type="entry name" value="Chromosome partitioning protein ParB"/>
    <property type="match status" value="1"/>
</dbReference>
<evidence type="ECO:0000256" key="1">
    <source>
        <dbReference type="ARBA" id="ARBA00004453"/>
    </source>
</evidence>
<dbReference type="EMBL" id="FOOY01000007">
    <property type="protein sequence ID" value="SFG26346.1"/>
    <property type="molecule type" value="Genomic_DNA"/>
</dbReference>
<dbReference type="CDD" id="cd16393">
    <property type="entry name" value="SPO0J_N"/>
    <property type="match status" value="1"/>
</dbReference>
<dbReference type="AlphaFoldDB" id="A0A1I2QKY2"/>
<evidence type="ECO:0000256" key="3">
    <source>
        <dbReference type="ARBA" id="ARBA00022490"/>
    </source>
</evidence>
<keyword evidence="6" id="KW-0717">Septation</keyword>
<dbReference type="NCBIfam" id="TIGR04285">
    <property type="entry name" value="nucleoid_noc"/>
    <property type="match status" value="1"/>
</dbReference>
<dbReference type="Gene3D" id="1.10.10.2830">
    <property type="match status" value="1"/>
</dbReference>
<keyword evidence="3" id="KW-0963">Cytoplasm</keyword>
<dbReference type="GO" id="GO:0007059">
    <property type="term" value="P:chromosome segregation"/>
    <property type="evidence" value="ECO:0007669"/>
    <property type="project" value="TreeGrafter"/>
</dbReference>
<keyword evidence="7" id="KW-0131">Cell cycle</keyword>
<dbReference type="Pfam" id="PF02195">
    <property type="entry name" value="ParB_N"/>
    <property type="match status" value="1"/>
</dbReference>
<reference evidence="11" key="1">
    <citation type="submission" date="2016-10" db="EMBL/GenBank/DDBJ databases">
        <authorList>
            <person name="Varghese N."/>
            <person name="Submissions S."/>
        </authorList>
    </citation>
    <scope>NUCLEOTIDE SEQUENCE [LARGE SCALE GENOMIC DNA]</scope>
    <source>
        <strain evidence="11">ATCC 700379</strain>
    </source>
</reference>